<evidence type="ECO:0000313" key="2">
    <source>
        <dbReference type="EMBL" id="CAG2189808.1"/>
    </source>
</evidence>
<dbReference type="Pfam" id="PF15479">
    <property type="entry name" value="DUF4639"/>
    <property type="match status" value="1"/>
</dbReference>
<feature type="region of interest" description="Disordered" evidence="1">
    <location>
        <begin position="152"/>
        <end position="205"/>
    </location>
</feature>
<evidence type="ECO:0000256" key="1">
    <source>
        <dbReference type="SAM" id="MobiDB-lite"/>
    </source>
</evidence>
<keyword evidence="3" id="KW-1185">Reference proteome</keyword>
<gene>
    <name evidence="2" type="ORF">MEDL_5145</name>
</gene>
<dbReference type="AlphaFoldDB" id="A0A8S3Q3G0"/>
<comment type="caution">
    <text evidence="2">The sequence shown here is derived from an EMBL/GenBank/DDBJ whole genome shotgun (WGS) entry which is preliminary data.</text>
</comment>
<evidence type="ECO:0000313" key="3">
    <source>
        <dbReference type="Proteomes" id="UP000683360"/>
    </source>
</evidence>
<dbReference type="EMBL" id="CAJPWZ010000305">
    <property type="protein sequence ID" value="CAG2189808.1"/>
    <property type="molecule type" value="Genomic_DNA"/>
</dbReference>
<organism evidence="2 3">
    <name type="scientific">Mytilus edulis</name>
    <name type="common">Blue mussel</name>
    <dbReference type="NCBI Taxonomy" id="6550"/>
    <lineage>
        <taxon>Eukaryota</taxon>
        <taxon>Metazoa</taxon>
        <taxon>Spiralia</taxon>
        <taxon>Lophotrochozoa</taxon>
        <taxon>Mollusca</taxon>
        <taxon>Bivalvia</taxon>
        <taxon>Autobranchia</taxon>
        <taxon>Pteriomorphia</taxon>
        <taxon>Mytilida</taxon>
        <taxon>Mytiloidea</taxon>
        <taxon>Mytilidae</taxon>
        <taxon>Mytilinae</taxon>
        <taxon>Mytilus</taxon>
    </lineage>
</organism>
<name>A0A8S3Q3G0_MYTED</name>
<sequence length="449" mass="50304">MSRAAVSKSRADKGSKPAPAHTPVVAHEIVPGKFNDQDWTWMLDKDGAEDFIEDIVEEIVDTSLDKIYKLYLDRQLLPFTVTMAKDAILQVIEWQFLSRDEGETELESTGEGWIEDEEPDAATTDCWAQGSVPKNIIPKRPISPVAEEFDEHPDVIDEEPPSLDEETTKVTEEPEELEDKVSDDERPEEEEKKTETVQETKQKKKTKFKPYTGRLKSASVSQMTTSLDDSEMNMVAAQLKASFQGQQENLSGLVNMPASCHSILKVQAGRPPGNKDVLYDDRGNVVAVVKLNPDRLPSHRIKVNYQVVDPSVEAAKNRLDAMKHGRYSIQRMKKKKSETRSSIDTSTEIMPKETKTPLPPLIEAMELAPGVTVKEGDRTRRGPVRYVRKADLFAASQKNLNPVNPNTKGPTLNVVDLLDRHTPILRPIRDSPPLPPIVPHPPNQARITT</sequence>
<dbReference type="Proteomes" id="UP000683360">
    <property type="component" value="Unassembled WGS sequence"/>
</dbReference>
<dbReference type="OrthoDB" id="193650at2759"/>
<feature type="region of interest" description="Disordered" evidence="1">
    <location>
        <begin position="426"/>
        <end position="449"/>
    </location>
</feature>
<protein>
    <submittedName>
        <fullName evidence="2">Uncharacterized protein</fullName>
    </submittedName>
</protein>
<proteinExistence type="predicted"/>
<dbReference type="PANTHER" id="PTHR34438">
    <property type="entry name" value="SI:DKEY-97L20.6"/>
    <property type="match status" value="1"/>
</dbReference>
<feature type="compositionally biased region" description="Acidic residues" evidence="1">
    <location>
        <begin position="152"/>
        <end position="165"/>
    </location>
</feature>
<feature type="region of interest" description="Disordered" evidence="1">
    <location>
        <begin position="1"/>
        <end position="22"/>
    </location>
</feature>
<reference evidence="2" key="1">
    <citation type="submission" date="2021-03" db="EMBL/GenBank/DDBJ databases">
        <authorList>
            <person name="Bekaert M."/>
        </authorList>
    </citation>
    <scope>NUCLEOTIDE SEQUENCE</scope>
</reference>
<feature type="compositionally biased region" description="Basic and acidic residues" evidence="1">
    <location>
        <begin position="179"/>
        <end position="201"/>
    </location>
</feature>
<dbReference type="PANTHER" id="PTHR34438:SF1">
    <property type="entry name" value="CHROMOSOME 2 OPEN READING FRAME 81"/>
    <property type="match status" value="1"/>
</dbReference>
<accession>A0A8S3Q3G0</accession>
<dbReference type="InterPro" id="IPR028042">
    <property type="entry name" value="DUF4639"/>
</dbReference>
<feature type="compositionally biased region" description="Pro residues" evidence="1">
    <location>
        <begin position="430"/>
        <end position="442"/>
    </location>
</feature>